<name>A0A840IYH9_9PSEU</name>
<evidence type="ECO:0000313" key="2">
    <source>
        <dbReference type="EMBL" id="MBB4685924.1"/>
    </source>
</evidence>
<dbReference type="InterPro" id="IPR013217">
    <property type="entry name" value="Methyltransf_12"/>
</dbReference>
<reference evidence="2 3" key="1">
    <citation type="submission" date="2020-08" db="EMBL/GenBank/DDBJ databases">
        <title>Sequencing the genomes of 1000 actinobacteria strains.</title>
        <authorList>
            <person name="Klenk H.-P."/>
        </authorList>
    </citation>
    <scope>NUCLEOTIDE SEQUENCE [LARGE SCALE GENOMIC DNA]</scope>
    <source>
        <strain evidence="2 3">DSM 45859</strain>
    </source>
</reference>
<dbReference type="PANTHER" id="PTHR43861:SF1">
    <property type="entry name" value="TRANS-ACONITATE 2-METHYLTRANSFERASE"/>
    <property type="match status" value="1"/>
</dbReference>
<dbReference type="RefSeq" id="WP_184780878.1">
    <property type="nucleotide sequence ID" value="NZ_JACHMG010000001.1"/>
</dbReference>
<keyword evidence="2" id="KW-0489">Methyltransferase</keyword>
<sequence length="290" mass="30479">MSAHSHDHIDWADRLALLRAADSLDSDAQAAAAARLVARLPGTPTVVDLGCGAGGMSTHFARELAARDGGTIILADATPELLDEAERAVRAVAGSVVDVRAVHADAADTDLPETLPAADLVWASRVVHHLPDQQAAVGTLAAVVRPGGIVALSEGGLSFSCLPWDLGMGRPGLEERLHAAQAEWFVGMREGIDGSVPMPYGWPIALERAGLAEVGSFSMLVDHPAPGPDALPGYVHHHLSRIAEHAAELLTAEDRADLAALLDPESPHHLANRRDLYLLGARSVHHGRVS</sequence>
<dbReference type="GO" id="GO:0032259">
    <property type="term" value="P:methylation"/>
    <property type="evidence" value="ECO:0007669"/>
    <property type="project" value="UniProtKB-KW"/>
</dbReference>
<dbReference type="InterPro" id="IPR029063">
    <property type="entry name" value="SAM-dependent_MTases_sf"/>
</dbReference>
<organism evidence="2 3">
    <name type="scientific">Amycolatopsis jiangsuensis</name>
    <dbReference type="NCBI Taxonomy" id="1181879"/>
    <lineage>
        <taxon>Bacteria</taxon>
        <taxon>Bacillati</taxon>
        <taxon>Actinomycetota</taxon>
        <taxon>Actinomycetes</taxon>
        <taxon>Pseudonocardiales</taxon>
        <taxon>Pseudonocardiaceae</taxon>
        <taxon>Amycolatopsis</taxon>
    </lineage>
</organism>
<feature type="domain" description="Methyltransferase type 12" evidence="1">
    <location>
        <begin position="47"/>
        <end position="150"/>
    </location>
</feature>
<dbReference type="Proteomes" id="UP000581769">
    <property type="component" value="Unassembled WGS sequence"/>
</dbReference>
<accession>A0A840IYH9</accession>
<dbReference type="CDD" id="cd02440">
    <property type="entry name" value="AdoMet_MTases"/>
    <property type="match status" value="1"/>
</dbReference>
<dbReference type="Gene3D" id="3.40.50.150">
    <property type="entry name" value="Vaccinia Virus protein VP39"/>
    <property type="match status" value="1"/>
</dbReference>
<dbReference type="AlphaFoldDB" id="A0A840IYH9"/>
<keyword evidence="2" id="KW-0808">Transferase</keyword>
<dbReference type="Pfam" id="PF08242">
    <property type="entry name" value="Methyltransf_12"/>
    <property type="match status" value="1"/>
</dbReference>
<keyword evidence="3" id="KW-1185">Reference proteome</keyword>
<comment type="caution">
    <text evidence="2">The sequence shown here is derived from an EMBL/GenBank/DDBJ whole genome shotgun (WGS) entry which is preliminary data.</text>
</comment>
<gene>
    <name evidence="2" type="ORF">BJY18_003409</name>
</gene>
<dbReference type="PANTHER" id="PTHR43861">
    <property type="entry name" value="TRANS-ACONITATE 2-METHYLTRANSFERASE-RELATED"/>
    <property type="match status" value="1"/>
</dbReference>
<evidence type="ECO:0000313" key="3">
    <source>
        <dbReference type="Proteomes" id="UP000581769"/>
    </source>
</evidence>
<dbReference type="EMBL" id="JACHMG010000001">
    <property type="protein sequence ID" value="MBB4685924.1"/>
    <property type="molecule type" value="Genomic_DNA"/>
</dbReference>
<evidence type="ECO:0000259" key="1">
    <source>
        <dbReference type="Pfam" id="PF08242"/>
    </source>
</evidence>
<protein>
    <submittedName>
        <fullName evidence="2">SAM-dependent methyltransferase</fullName>
    </submittedName>
</protein>
<dbReference type="SUPFAM" id="SSF53335">
    <property type="entry name" value="S-adenosyl-L-methionine-dependent methyltransferases"/>
    <property type="match status" value="1"/>
</dbReference>
<proteinExistence type="predicted"/>
<dbReference type="GO" id="GO:0008168">
    <property type="term" value="F:methyltransferase activity"/>
    <property type="evidence" value="ECO:0007669"/>
    <property type="project" value="UniProtKB-KW"/>
</dbReference>